<dbReference type="InterPro" id="IPR039575">
    <property type="entry name" value="P3H"/>
</dbReference>
<evidence type="ECO:0000259" key="3">
    <source>
        <dbReference type="PROSITE" id="PS51471"/>
    </source>
</evidence>
<evidence type="ECO:0000313" key="4">
    <source>
        <dbReference type="EMBL" id="CAE7563093.1"/>
    </source>
</evidence>
<accession>A0A812UEL4</accession>
<keyword evidence="5" id="KW-1185">Reference proteome</keyword>
<organism evidence="4 5">
    <name type="scientific">Symbiodinium natans</name>
    <dbReference type="NCBI Taxonomy" id="878477"/>
    <lineage>
        <taxon>Eukaryota</taxon>
        <taxon>Sar</taxon>
        <taxon>Alveolata</taxon>
        <taxon>Dinophyceae</taxon>
        <taxon>Suessiales</taxon>
        <taxon>Symbiodiniaceae</taxon>
        <taxon>Symbiodinium</taxon>
    </lineage>
</organism>
<evidence type="ECO:0000256" key="2">
    <source>
        <dbReference type="SAM" id="SignalP"/>
    </source>
</evidence>
<dbReference type="Gene3D" id="2.60.120.620">
    <property type="entry name" value="q2cbj1_9rhob like domain"/>
    <property type="match status" value="2"/>
</dbReference>
<comment type="caution">
    <text evidence="4">The sequence shown here is derived from an EMBL/GenBank/DDBJ whole genome shotgun (WGS) entry which is preliminary data.</text>
</comment>
<gene>
    <name evidence="4" type="ORF">SNAT2548_LOCUS31822</name>
</gene>
<keyword evidence="2" id="KW-0732">Signal</keyword>
<dbReference type="Proteomes" id="UP000604046">
    <property type="component" value="Unassembled WGS sequence"/>
</dbReference>
<sequence>MAFGKRAWIDLALHTAFCLADIQIVKAGSGPLWPTVSQKSAAGLAGLEGCDFQSDLPSAPCDVGYRRQLACCLGFLDIRTFALRIPCTAGGKIPGETNLTHCPYRQSFVRCGPHHRAELCVLDDDDIRRLHSIWEKYKDDLTWPVHDEKPKFSPEDFDTFYGIAQQVVDAMVEEYKVPMILDQATISNTNHIGHQPHCDNVRFDSVWWKGQRIRGDDELAAARGGAYVLWRSEKTSHRSYSCSVALSDPNGYEGGEIQFFDTWGARDPVATYKCAKGCGIAFCGCQRNIHAVTGVKNGFRLVLLVWTRPPGVPVPDSQAHVCYFRPGTGRGCWLHSLDVHRGLARRAGRQEAWLPQEADDGCLCDDCAEERAKVSWSDCLGASAETSAAKATPSTSAGTSPRTPETPDSSGTEASSVDSGTDLSRHCPYQQPHRWCHPHGRRELPEVLNEDDMRILYQIWQKHQDDLTRPWYRKKPTYSEQEFEDFSRIAQKVVDAMAVQFGQPLVLDQASVNSTNQKGHPPHADNVQFDSVWWQGQQLKQRDEVEAVRGGAPVLWKASKTAYRNYSASIALTGPEDYGGGSLEFFDTWGAPTPAASMRSKAGSGVAFCGCQHSIHAVTGVRWGFRLVLVVWTRHPNAHIPEDQMHVCYFRPGSGLSIWLTAADLRSYPKRRRKEALCGQEESGDQKSPETAAKPTEEAEVAGSSKYSGGWSCAN</sequence>
<feature type="region of interest" description="Disordered" evidence="1">
    <location>
        <begin position="674"/>
        <end position="715"/>
    </location>
</feature>
<evidence type="ECO:0000256" key="1">
    <source>
        <dbReference type="SAM" id="MobiDB-lite"/>
    </source>
</evidence>
<dbReference type="OrthoDB" id="406751at2759"/>
<dbReference type="InterPro" id="IPR005123">
    <property type="entry name" value="Oxoglu/Fe-dep_dioxygenase_dom"/>
</dbReference>
<name>A0A812UEL4_9DINO</name>
<feature type="compositionally biased region" description="Polar residues" evidence="1">
    <location>
        <begin position="406"/>
        <end position="422"/>
    </location>
</feature>
<dbReference type="PROSITE" id="PS51471">
    <property type="entry name" value="FE2OG_OXY"/>
    <property type="match status" value="2"/>
</dbReference>
<feature type="compositionally biased region" description="Low complexity" evidence="1">
    <location>
        <begin position="387"/>
        <end position="403"/>
    </location>
</feature>
<dbReference type="AlphaFoldDB" id="A0A812UEL4"/>
<feature type="domain" description="Fe2OG dioxygenase" evidence="3">
    <location>
        <begin position="506"/>
        <end position="635"/>
    </location>
</feature>
<feature type="chain" id="PRO_5032960265" description="Fe2OG dioxygenase domain-containing protein" evidence="2">
    <location>
        <begin position="28"/>
        <end position="715"/>
    </location>
</feature>
<proteinExistence type="predicted"/>
<dbReference type="PANTHER" id="PTHR14049">
    <property type="entry name" value="LEPRECAN 1"/>
    <property type="match status" value="1"/>
</dbReference>
<feature type="signal peptide" evidence="2">
    <location>
        <begin position="1"/>
        <end position="27"/>
    </location>
</feature>
<feature type="domain" description="Fe2OG dioxygenase" evidence="3">
    <location>
        <begin position="166"/>
        <end position="309"/>
    </location>
</feature>
<dbReference type="GO" id="GO:0032963">
    <property type="term" value="P:collagen metabolic process"/>
    <property type="evidence" value="ECO:0007669"/>
    <property type="project" value="InterPro"/>
</dbReference>
<protein>
    <recommendedName>
        <fullName evidence="3">Fe2OG dioxygenase domain-containing protein</fullName>
    </recommendedName>
</protein>
<feature type="region of interest" description="Disordered" evidence="1">
    <location>
        <begin position="387"/>
        <end position="424"/>
    </location>
</feature>
<dbReference type="EMBL" id="CAJNDS010002678">
    <property type="protein sequence ID" value="CAE7563093.1"/>
    <property type="molecule type" value="Genomic_DNA"/>
</dbReference>
<evidence type="ECO:0000313" key="5">
    <source>
        <dbReference type="Proteomes" id="UP000604046"/>
    </source>
</evidence>
<reference evidence="4" key="1">
    <citation type="submission" date="2021-02" db="EMBL/GenBank/DDBJ databases">
        <authorList>
            <person name="Dougan E. K."/>
            <person name="Rhodes N."/>
            <person name="Thang M."/>
            <person name="Chan C."/>
        </authorList>
    </citation>
    <scope>NUCLEOTIDE SEQUENCE</scope>
</reference>
<dbReference type="PANTHER" id="PTHR14049:SF9">
    <property type="entry name" value="PROCOLLAGEN-PROLINE 3-DIOXYGENASE"/>
    <property type="match status" value="1"/>
</dbReference>